<comment type="caution">
    <text evidence="9">The sequence shown here is derived from an EMBL/GenBank/DDBJ whole genome shotgun (WGS) entry which is preliminary data.</text>
</comment>
<feature type="transmembrane region" description="Helical" evidence="7">
    <location>
        <begin position="174"/>
        <end position="195"/>
    </location>
</feature>
<reference evidence="9 10" key="1">
    <citation type="submission" date="2022-08" db="EMBL/GenBank/DDBJ databases">
        <title>Proteogenomics of the novel Dehalobacterium formicoaceticum strain EZ94 highlights a key role of methyltransferases during anaerobic dichloromethane degradation.</title>
        <authorList>
            <person name="Wasmund K."/>
        </authorList>
    </citation>
    <scope>NUCLEOTIDE SEQUENCE [LARGE SCALE GENOMIC DNA]</scope>
    <source>
        <strain evidence="9 10">EZ94</strain>
    </source>
</reference>
<keyword evidence="7" id="KW-0131">Cell cycle</keyword>
<evidence type="ECO:0000256" key="7">
    <source>
        <dbReference type="HAMAP-Rule" id="MF_00038"/>
    </source>
</evidence>
<keyword evidence="5 7" id="KW-1133">Transmembrane helix</keyword>
<feature type="transmembrane region" description="Helical" evidence="7">
    <location>
        <begin position="306"/>
        <end position="325"/>
    </location>
</feature>
<keyword evidence="3 7" id="KW-0808">Transferase</keyword>
<evidence type="ECO:0000256" key="8">
    <source>
        <dbReference type="NCBIfam" id="TIGR00445"/>
    </source>
</evidence>
<dbReference type="GO" id="GO:0016740">
    <property type="term" value="F:transferase activity"/>
    <property type="evidence" value="ECO:0007669"/>
    <property type="project" value="UniProtKB-KW"/>
</dbReference>
<comment type="subcellular location">
    <subcellularLocation>
        <location evidence="7">Cell membrane</location>
        <topology evidence="7">Multi-pass membrane protein</topology>
    </subcellularLocation>
    <subcellularLocation>
        <location evidence="1">Membrane</location>
        <topology evidence="1">Multi-pass membrane protein</topology>
    </subcellularLocation>
</comment>
<evidence type="ECO:0000256" key="1">
    <source>
        <dbReference type="ARBA" id="ARBA00004141"/>
    </source>
</evidence>
<dbReference type="EC" id="2.7.8.13" evidence="7 8"/>
<keyword evidence="7" id="KW-0460">Magnesium</keyword>
<keyword evidence="7" id="KW-0133">Cell shape</keyword>
<keyword evidence="10" id="KW-1185">Reference proteome</keyword>
<protein>
    <recommendedName>
        <fullName evidence="7 8">Phospho-N-acetylmuramoyl-pentapeptide-transferase</fullName>
        <ecNumber evidence="7 8">2.7.8.13</ecNumber>
    </recommendedName>
    <alternativeName>
        <fullName evidence="7">UDP-MurNAc-pentapeptide phosphotransferase</fullName>
    </alternativeName>
</protein>
<comment type="pathway">
    <text evidence="7">Cell wall biogenesis; peptidoglycan biosynthesis.</text>
</comment>
<evidence type="ECO:0000256" key="5">
    <source>
        <dbReference type="ARBA" id="ARBA00022989"/>
    </source>
</evidence>
<dbReference type="PANTHER" id="PTHR22926">
    <property type="entry name" value="PHOSPHO-N-ACETYLMURAMOYL-PENTAPEPTIDE-TRANSFERASE"/>
    <property type="match status" value="1"/>
</dbReference>
<evidence type="ECO:0000313" key="9">
    <source>
        <dbReference type="EMBL" id="MCR6544477.1"/>
    </source>
</evidence>
<feature type="transmembrane region" description="Helical" evidence="7">
    <location>
        <begin position="207"/>
        <end position="224"/>
    </location>
</feature>
<dbReference type="InterPro" id="IPR018480">
    <property type="entry name" value="PNAcMuramoyl-5peptid_Trfase_CS"/>
</dbReference>
<dbReference type="PROSITE" id="PS01348">
    <property type="entry name" value="MRAY_2"/>
    <property type="match status" value="1"/>
</dbReference>
<comment type="function">
    <text evidence="7">Catalyzes the initial step of the lipid cycle reactions in the biosynthesis of the cell wall peptidoglycan: transfers peptidoglycan precursor phospho-MurNAc-pentapeptide from UDP-MurNAc-pentapeptide onto the lipid carrier undecaprenyl phosphate, yielding undecaprenyl-pyrophosphoryl-MurNAc-pentapeptide, known as lipid I.</text>
</comment>
<organism evidence="9 10">
    <name type="scientific">Dehalobacterium formicoaceticum</name>
    <dbReference type="NCBI Taxonomy" id="51515"/>
    <lineage>
        <taxon>Bacteria</taxon>
        <taxon>Bacillati</taxon>
        <taxon>Bacillota</taxon>
        <taxon>Clostridia</taxon>
        <taxon>Eubacteriales</taxon>
        <taxon>Peptococcaceae</taxon>
        <taxon>Dehalobacterium</taxon>
    </lineage>
</organism>
<keyword evidence="7" id="KW-0961">Cell wall biogenesis/degradation</keyword>
<dbReference type="NCBIfam" id="TIGR00445">
    <property type="entry name" value="mraY"/>
    <property type="match status" value="1"/>
</dbReference>
<dbReference type="PROSITE" id="PS01347">
    <property type="entry name" value="MRAY_1"/>
    <property type="match status" value="1"/>
</dbReference>
<evidence type="ECO:0000256" key="6">
    <source>
        <dbReference type="ARBA" id="ARBA00023136"/>
    </source>
</evidence>
<comment type="catalytic activity">
    <reaction evidence="7">
        <text>UDP-N-acetyl-alpha-D-muramoyl-L-alanyl-gamma-D-glutamyl-meso-2,6-diaminopimeloyl-D-alanyl-D-alanine + di-trans,octa-cis-undecaprenyl phosphate = di-trans,octa-cis-undecaprenyl diphospho-N-acetyl-alpha-D-muramoyl-L-alanyl-D-glutamyl-meso-2,6-diaminopimeloyl-D-alanyl-D-alanine + UMP</text>
        <dbReference type="Rhea" id="RHEA:28386"/>
        <dbReference type="ChEBI" id="CHEBI:57865"/>
        <dbReference type="ChEBI" id="CHEBI:60392"/>
        <dbReference type="ChEBI" id="CHEBI:61386"/>
        <dbReference type="ChEBI" id="CHEBI:61387"/>
        <dbReference type="EC" id="2.7.8.13"/>
    </reaction>
</comment>
<dbReference type="Pfam" id="PF00953">
    <property type="entry name" value="Glycos_transf_4"/>
    <property type="match status" value="1"/>
</dbReference>
<keyword evidence="6 7" id="KW-0472">Membrane</keyword>
<feature type="transmembrane region" description="Helical" evidence="7">
    <location>
        <begin position="74"/>
        <end position="91"/>
    </location>
</feature>
<comment type="similarity">
    <text evidence="2 7">Belongs to the glycosyltransferase 4 family. MraY subfamily.</text>
</comment>
<evidence type="ECO:0000256" key="3">
    <source>
        <dbReference type="ARBA" id="ARBA00022679"/>
    </source>
</evidence>
<dbReference type="Proteomes" id="UP001524944">
    <property type="component" value="Unassembled WGS sequence"/>
</dbReference>
<keyword evidence="7" id="KW-0573">Peptidoglycan synthesis</keyword>
<dbReference type="InterPro" id="IPR003524">
    <property type="entry name" value="PNAcMuramoyl-5peptid_Trfase"/>
</dbReference>
<dbReference type="InterPro" id="IPR000715">
    <property type="entry name" value="Glycosyl_transferase_4"/>
</dbReference>
<dbReference type="EMBL" id="JANPWE010000001">
    <property type="protein sequence ID" value="MCR6544477.1"/>
    <property type="molecule type" value="Genomic_DNA"/>
</dbReference>
<dbReference type="HAMAP" id="MF_00038">
    <property type="entry name" value="MraY"/>
    <property type="match status" value="1"/>
</dbReference>
<dbReference type="RefSeq" id="WP_089609946.1">
    <property type="nucleotide sequence ID" value="NZ_CP022121.1"/>
</dbReference>
<evidence type="ECO:0000313" key="10">
    <source>
        <dbReference type="Proteomes" id="UP001524944"/>
    </source>
</evidence>
<keyword evidence="7" id="KW-0132">Cell division</keyword>
<sequence>MKIALICILTSFIIGAVIGPILIPLLRTLKFGQLVRNDGPKRHFKKVGTPTMGGIIFILAMVGTLLIWSDLSPEVLLCGGMVLGFGLIGLLDDFIKVALKRPLGLRAREKILGQLLLSALLLYTGVEFFGRGTDLVVPLTGTKWELGFWYYVIGAILVVGTTNAVNLTDGLDGLAAGCSFFVYLGYLIICLLAVSRSPVLGINYLELSLFAAAMCGGCLAFLIFNRYPAKVFMGDTGSLALGGGIAALAILTKTELVLPVLGGIFVIEALSVILQVISFRLTGKRIFRMSPLHHHFELVGWRETKVVRVFWMFTILFVLLGLFLVTV</sequence>
<gene>
    <name evidence="7 9" type="primary">mraY</name>
    <name evidence="9" type="ORF">NVS47_02940</name>
</gene>
<dbReference type="CDD" id="cd06852">
    <property type="entry name" value="GT_MraY"/>
    <property type="match status" value="1"/>
</dbReference>
<feature type="transmembrane region" description="Helical" evidence="7">
    <location>
        <begin position="6"/>
        <end position="26"/>
    </location>
</feature>
<feature type="transmembrane region" description="Helical" evidence="7">
    <location>
        <begin position="149"/>
        <end position="167"/>
    </location>
</feature>
<feature type="transmembrane region" description="Helical" evidence="7">
    <location>
        <begin position="257"/>
        <end position="279"/>
    </location>
</feature>
<evidence type="ECO:0000256" key="4">
    <source>
        <dbReference type="ARBA" id="ARBA00022692"/>
    </source>
</evidence>
<evidence type="ECO:0000256" key="2">
    <source>
        <dbReference type="ARBA" id="ARBA00005583"/>
    </source>
</evidence>
<dbReference type="Pfam" id="PF10555">
    <property type="entry name" value="MraY_sig1"/>
    <property type="match status" value="1"/>
</dbReference>
<proteinExistence type="inferred from homology"/>
<feature type="transmembrane region" description="Helical" evidence="7">
    <location>
        <begin position="111"/>
        <end position="129"/>
    </location>
</feature>
<feature type="transmembrane region" description="Helical" evidence="7">
    <location>
        <begin position="47"/>
        <end position="68"/>
    </location>
</feature>
<keyword evidence="7" id="KW-1003">Cell membrane</keyword>
<name>A0ABT1Y0U1_9FIRM</name>
<keyword evidence="4 7" id="KW-0812">Transmembrane</keyword>
<comment type="cofactor">
    <cofactor evidence="7">
        <name>Mg(2+)</name>
        <dbReference type="ChEBI" id="CHEBI:18420"/>
    </cofactor>
</comment>
<accession>A0ABT1Y0U1</accession>
<dbReference type="PANTHER" id="PTHR22926:SF5">
    <property type="entry name" value="PHOSPHO-N-ACETYLMURAMOYL-PENTAPEPTIDE-TRANSFERASE HOMOLOG"/>
    <property type="match status" value="1"/>
</dbReference>
<keyword evidence="7" id="KW-0479">Metal-binding</keyword>